<dbReference type="PANTHER" id="PTHR10293:SF16">
    <property type="entry name" value="GLUTAREDOXIN-RELATED PROTEIN 5, MITOCHONDRIAL"/>
    <property type="match status" value="1"/>
</dbReference>
<evidence type="ECO:0000256" key="5">
    <source>
        <dbReference type="ARBA" id="ARBA00023014"/>
    </source>
</evidence>
<evidence type="ECO:0000313" key="10">
    <source>
        <dbReference type="EMBL" id="QBX88516.1"/>
    </source>
</evidence>
<dbReference type="InterPro" id="IPR014434">
    <property type="entry name" value="Monothiol_GRX"/>
</dbReference>
<geneLocation type="plastid" evidence="10"/>
<protein>
    <recommendedName>
        <fullName evidence="7">Glutaredoxin</fullName>
    </recommendedName>
</protein>
<keyword evidence="4 8" id="KW-0408">Iron</keyword>
<dbReference type="NCBIfam" id="TIGR00365">
    <property type="entry name" value="Grx4 family monothiol glutaredoxin"/>
    <property type="match status" value="1"/>
</dbReference>
<evidence type="ECO:0000256" key="7">
    <source>
        <dbReference type="PIRNR" id="PIRNR005894"/>
    </source>
</evidence>
<accession>A0A4D6BKH5</accession>
<dbReference type="InterPro" id="IPR033658">
    <property type="entry name" value="GRX_PICOT-like"/>
</dbReference>
<dbReference type="GO" id="GO:0051537">
    <property type="term" value="F:2 iron, 2 sulfur cluster binding"/>
    <property type="evidence" value="ECO:0007669"/>
    <property type="project" value="UniProtKB-KW"/>
</dbReference>
<dbReference type="CDD" id="cd03028">
    <property type="entry name" value="GRX_PICOT_like"/>
    <property type="match status" value="1"/>
</dbReference>
<dbReference type="PIRSF" id="PIRSF005894">
    <property type="entry name" value="Monothiol_GRX"/>
    <property type="match status" value="1"/>
</dbReference>
<sequence>MNTIIAQKINELINKYDIIIFMKGSREQPLCGFSNTVVQIMNNLSIPYHTVNILEDTQMRQGIKEYSNWPTIPQVYIRGKFIGGSDILIEQYQNKKLHEMVEIIKGSL</sequence>
<evidence type="ECO:0000256" key="4">
    <source>
        <dbReference type="ARBA" id="ARBA00023004"/>
    </source>
</evidence>
<keyword evidence="2 8" id="KW-0001">2Fe-2S</keyword>
<organism evidence="10">
    <name type="scientific">Acrochaetium secundatum</name>
    <dbReference type="NCBI Taxonomy" id="209631"/>
    <lineage>
        <taxon>Eukaryota</taxon>
        <taxon>Rhodophyta</taxon>
        <taxon>Florideophyceae</taxon>
        <taxon>Nemaliophycidae</taxon>
        <taxon>Acrochaetiales</taxon>
        <taxon>Acrochaetiaceae</taxon>
        <taxon>Acrochaetium</taxon>
    </lineage>
</organism>
<gene>
    <name evidence="10" type="primary">grx</name>
</gene>
<dbReference type="EMBL" id="MH026107">
    <property type="protein sequence ID" value="QBX88516.1"/>
    <property type="molecule type" value="Genomic_DNA"/>
</dbReference>
<comment type="similarity">
    <text evidence="1 7">Belongs to the glutaredoxin family. Monothiol subfamily.</text>
</comment>
<evidence type="ECO:0000256" key="6">
    <source>
        <dbReference type="ARBA" id="ARBA00023284"/>
    </source>
</evidence>
<keyword evidence="3 8" id="KW-0479">Metal-binding</keyword>
<dbReference type="GeneID" id="40138644"/>
<keyword evidence="6" id="KW-0676">Redox-active center</keyword>
<feature type="binding site" evidence="8">
    <location>
        <position position="31"/>
    </location>
    <ligand>
        <name>[2Fe-2S] cluster</name>
        <dbReference type="ChEBI" id="CHEBI:190135"/>
        <note>ligand shared between dimeric partners</note>
    </ligand>
</feature>
<feature type="domain" description="Glutaredoxin" evidence="9">
    <location>
        <begin position="18"/>
        <end position="82"/>
    </location>
</feature>
<dbReference type="InterPro" id="IPR036249">
    <property type="entry name" value="Thioredoxin-like_sf"/>
</dbReference>
<keyword evidence="10" id="KW-0934">Plastid</keyword>
<dbReference type="GO" id="GO:0046872">
    <property type="term" value="F:metal ion binding"/>
    <property type="evidence" value="ECO:0007669"/>
    <property type="project" value="UniProtKB-KW"/>
</dbReference>
<dbReference type="InterPro" id="IPR004480">
    <property type="entry name" value="Monothiol_GRX-rel"/>
</dbReference>
<evidence type="ECO:0000256" key="3">
    <source>
        <dbReference type="ARBA" id="ARBA00022723"/>
    </source>
</evidence>
<dbReference type="AlphaFoldDB" id="A0A4D6BKH5"/>
<evidence type="ECO:0000256" key="2">
    <source>
        <dbReference type="ARBA" id="ARBA00022714"/>
    </source>
</evidence>
<evidence type="ECO:0000259" key="9">
    <source>
        <dbReference type="Pfam" id="PF00462"/>
    </source>
</evidence>
<reference evidence="10" key="1">
    <citation type="journal article" date="2019" name="Phycologia">
        <title>Chloroplast and mitochondrial genomes of Balbiania investiens (Balbianiales, Nemaliophycidae).</title>
        <authorList>
            <person name="Evans J.R."/>
            <person name="StAmour N."/>
            <person name="Verbruggen H."/>
            <person name="Salomaki E.D."/>
            <person name="Vis M.L."/>
        </authorList>
    </citation>
    <scope>NUCLEOTIDE SEQUENCE</scope>
</reference>
<dbReference type="GO" id="GO:0005739">
    <property type="term" value="C:mitochondrion"/>
    <property type="evidence" value="ECO:0007669"/>
    <property type="project" value="UniProtKB-ARBA"/>
</dbReference>
<evidence type="ECO:0000256" key="1">
    <source>
        <dbReference type="ARBA" id="ARBA00009630"/>
    </source>
</evidence>
<evidence type="ECO:0000256" key="8">
    <source>
        <dbReference type="PIRSR" id="PIRSR005894-2"/>
    </source>
</evidence>
<dbReference type="InterPro" id="IPR002109">
    <property type="entry name" value="Glutaredoxin"/>
</dbReference>
<dbReference type="FunFam" id="3.40.30.10:FF:000005">
    <property type="entry name" value="Glutaredoxin 5"/>
    <property type="match status" value="1"/>
</dbReference>
<dbReference type="GO" id="GO:0015036">
    <property type="term" value="F:disulfide oxidoreductase activity"/>
    <property type="evidence" value="ECO:0007669"/>
    <property type="project" value="InterPro"/>
</dbReference>
<proteinExistence type="inferred from homology"/>
<dbReference type="SUPFAM" id="SSF52833">
    <property type="entry name" value="Thioredoxin-like"/>
    <property type="match status" value="1"/>
</dbReference>
<keyword evidence="5 8" id="KW-0411">Iron-sulfur</keyword>
<dbReference type="PROSITE" id="PS51354">
    <property type="entry name" value="GLUTAREDOXIN_2"/>
    <property type="match status" value="1"/>
</dbReference>
<dbReference type="Gene3D" id="3.40.30.10">
    <property type="entry name" value="Glutaredoxin"/>
    <property type="match status" value="1"/>
</dbReference>
<dbReference type="Pfam" id="PF00462">
    <property type="entry name" value="Glutaredoxin"/>
    <property type="match status" value="1"/>
</dbReference>
<dbReference type="PANTHER" id="PTHR10293">
    <property type="entry name" value="GLUTAREDOXIN FAMILY MEMBER"/>
    <property type="match status" value="1"/>
</dbReference>
<name>A0A4D6BKH5_9FLOR</name>
<dbReference type="RefSeq" id="YP_009628733.1">
    <property type="nucleotide sequence ID" value="NC_042170.1"/>
</dbReference>